<organism evidence="3 4">
    <name type="scientific">Fistulina hepatica ATCC 64428</name>
    <dbReference type="NCBI Taxonomy" id="1128425"/>
    <lineage>
        <taxon>Eukaryota</taxon>
        <taxon>Fungi</taxon>
        <taxon>Dikarya</taxon>
        <taxon>Basidiomycota</taxon>
        <taxon>Agaricomycotina</taxon>
        <taxon>Agaricomycetes</taxon>
        <taxon>Agaricomycetidae</taxon>
        <taxon>Agaricales</taxon>
        <taxon>Fistulinaceae</taxon>
        <taxon>Fistulina</taxon>
    </lineage>
</organism>
<dbReference type="PROSITE" id="PS50195">
    <property type="entry name" value="PX"/>
    <property type="match status" value="1"/>
</dbReference>
<accession>A0A0D7AKG4</accession>
<dbReference type="InterPro" id="IPR001683">
    <property type="entry name" value="PX_dom"/>
</dbReference>
<dbReference type="EMBL" id="KN881648">
    <property type="protein sequence ID" value="KIY51791.1"/>
    <property type="molecule type" value="Genomic_DNA"/>
</dbReference>
<dbReference type="AlphaFoldDB" id="A0A0D7AKG4"/>
<feature type="domain" description="PX" evidence="2">
    <location>
        <begin position="1"/>
        <end position="195"/>
    </location>
</feature>
<feature type="non-terminal residue" evidence="3">
    <location>
        <position position="270"/>
    </location>
</feature>
<dbReference type="GO" id="GO:0035091">
    <property type="term" value="F:phosphatidylinositol binding"/>
    <property type="evidence" value="ECO:0007669"/>
    <property type="project" value="InterPro"/>
</dbReference>
<evidence type="ECO:0000313" key="3">
    <source>
        <dbReference type="EMBL" id="KIY51791.1"/>
    </source>
</evidence>
<gene>
    <name evidence="3" type="ORF">FISHEDRAFT_16407</name>
</gene>
<feature type="non-terminal residue" evidence="3">
    <location>
        <position position="1"/>
    </location>
</feature>
<name>A0A0D7AKG4_9AGAR</name>
<sequence>YKRAVYLSPPEHFSIQMLTPTKQGSSVNFGMRISPIILDEDLPSPSSVSSHSSRSRQTIEYDIWRKWEDCLYLQEMLEHHYNGLAREKRNRLLAGKGVKDKDGFYRQGAGQAASFESLPPGPDPNMVARDVHELIPRLTKKGTIFRASQATIDQRYHELRALMQSLFRDDVPTLLNDLRNHRMITDFFGYWRRDYDLARKQSPQGGTRQRHDSLTSEIYSTYFASSPSLASPTQRRSSTSSRRHSASSSSSSGSSSGSSLHTLQHSTAPP</sequence>
<reference evidence="3 4" key="1">
    <citation type="journal article" date="2015" name="Fungal Genet. Biol.">
        <title>Evolution of novel wood decay mechanisms in Agaricales revealed by the genome sequences of Fistulina hepatica and Cylindrobasidium torrendii.</title>
        <authorList>
            <person name="Floudas D."/>
            <person name="Held B.W."/>
            <person name="Riley R."/>
            <person name="Nagy L.G."/>
            <person name="Koehler G."/>
            <person name="Ransdell A.S."/>
            <person name="Younus H."/>
            <person name="Chow J."/>
            <person name="Chiniquy J."/>
            <person name="Lipzen A."/>
            <person name="Tritt A."/>
            <person name="Sun H."/>
            <person name="Haridas S."/>
            <person name="LaButti K."/>
            <person name="Ohm R.A."/>
            <person name="Kues U."/>
            <person name="Blanchette R.A."/>
            <person name="Grigoriev I.V."/>
            <person name="Minto R.E."/>
            <person name="Hibbett D.S."/>
        </authorList>
    </citation>
    <scope>NUCLEOTIDE SEQUENCE [LARGE SCALE GENOMIC DNA]</scope>
    <source>
        <strain evidence="3 4">ATCC 64428</strain>
    </source>
</reference>
<proteinExistence type="predicted"/>
<evidence type="ECO:0000256" key="1">
    <source>
        <dbReference type="SAM" id="MobiDB-lite"/>
    </source>
</evidence>
<feature type="compositionally biased region" description="Low complexity" evidence="1">
    <location>
        <begin position="230"/>
        <end position="270"/>
    </location>
</feature>
<keyword evidence="4" id="KW-1185">Reference proteome</keyword>
<dbReference type="Proteomes" id="UP000054144">
    <property type="component" value="Unassembled WGS sequence"/>
</dbReference>
<evidence type="ECO:0000313" key="4">
    <source>
        <dbReference type="Proteomes" id="UP000054144"/>
    </source>
</evidence>
<evidence type="ECO:0000259" key="2">
    <source>
        <dbReference type="PROSITE" id="PS50195"/>
    </source>
</evidence>
<feature type="region of interest" description="Disordered" evidence="1">
    <location>
        <begin position="225"/>
        <end position="270"/>
    </location>
</feature>
<protein>
    <recommendedName>
        <fullName evidence="2">PX domain-containing protein</fullName>
    </recommendedName>
</protein>
<dbReference type="OrthoDB" id="3244370at2759"/>